<dbReference type="Pfam" id="PF00884">
    <property type="entry name" value="Sulfatase"/>
    <property type="match status" value="1"/>
</dbReference>
<dbReference type="InterPro" id="IPR000917">
    <property type="entry name" value="Sulfatase_N"/>
</dbReference>
<name>A0A151ADD2_9EURY</name>
<dbReference type="InterPro" id="IPR052701">
    <property type="entry name" value="GAG_Ulvan_Degrading_Sulfatases"/>
</dbReference>
<dbReference type="InterPro" id="IPR017850">
    <property type="entry name" value="Alkaline_phosphatase_core_sf"/>
</dbReference>
<sequence length="438" mass="50073">MTNIALVVLDTLRKDSFDEHFDWLPGTRFENAWSTSHWTVPAHASLFTGKYASEVGVYSGAESLDYPGPVLPELFSDSGFETRAFSANVNISKKFDWHRGFDWFEGSWRLRALDENVFDWDEFITNNRDRGPERYLSALRQCVLGDCDTVPSLKRGALMKMRDLGIGDETRDDGATRALDLVREWEFGDEEFLFVNLMEAHSPYAPPEEYRDVEPPEIDSLEATYRSEDVDFEHIRRAYDGSVRYLSDMYRRIFDELRTDFDIVVTMGDHGELLGEHDACGHLYGIYPELTHVPLSVWTGGSETTVRDEGVSLLDVHATVLEAGGLDSKRSRGRDLREKRADSDWLTEYHGIADRHSQSLANKGITDIDELKRELSGFARGKHYFYETFDGYDGAMPPYDDPTDRLATLLADRRRRHVEEDGEIDDAVLTQLEDLGYA</sequence>
<dbReference type="AlphaFoldDB" id="A0A151ADD2"/>
<proteinExistence type="predicted"/>
<dbReference type="SUPFAM" id="SSF53649">
    <property type="entry name" value="Alkaline phosphatase-like"/>
    <property type="match status" value="1"/>
</dbReference>
<protein>
    <submittedName>
        <fullName evidence="2">Sulfatase</fullName>
    </submittedName>
</protein>
<gene>
    <name evidence="2" type="ORF">HAPAU_22160</name>
</gene>
<dbReference type="RefSeq" id="WP_066382439.1">
    <property type="nucleotide sequence ID" value="NZ_LTAZ01000005.1"/>
</dbReference>
<dbReference type="PATRIC" id="fig|1008153.3.peg.2256"/>
<dbReference type="Proteomes" id="UP000075321">
    <property type="component" value="Unassembled WGS sequence"/>
</dbReference>
<dbReference type="PANTHER" id="PTHR43751">
    <property type="entry name" value="SULFATASE"/>
    <property type="match status" value="1"/>
</dbReference>
<dbReference type="PANTHER" id="PTHR43751:SF3">
    <property type="entry name" value="SULFATASE N-TERMINAL DOMAIN-CONTAINING PROTEIN"/>
    <property type="match status" value="1"/>
</dbReference>
<dbReference type="OrthoDB" id="102174at2157"/>
<accession>A0A151ADD2</accession>
<reference evidence="2 3" key="1">
    <citation type="submission" date="2016-02" db="EMBL/GenBank/DDBJ databases">
        <title>Genome sequence of Halalkalicoccus paucihalophilus DSM 24557.</title>
        <authorList>
            <person name="Poehlein A."/>
            <person name="Daniel R."/>
        </authorList>
    </citation>
    <scope>NUCLEOTIDE SEQUENCE [LARGE SCALE GENOMIC DNA]</scope>
    <source>
        <strain evidence="2 3">DSM 24557</strain>
    </source>
</reference>
<comment type="caution">
    <text evidence="2">The sequence shown here is derived from an EMBL/GenBank/DDBJ whole genome shotgun (WGS) entry which is preliminary data.</text>
</comment>
<keyword evidence="3" id="KW-1185">Reference proteome</keyword>
<evidence type="ECO:0000259" key="1">
    <source>
        <dbReference type="Pfam" id="PF00884"/>
    </source>
</evidence>
<feature type="domain" description="Sulfatase N-terminal" evidence="1">
    <location>
        <begin position="25"/>
        <end position="325"/>
    </location>
</feature>
<dbReference type="EMBL" id="LTAZ01000005">
    <property type="protein sequence ID" value="KYH25542.1"/>
    <property type="molecule type" value="Genomic_DNA"/>
</dbReference>
<evidence type="ECO:0000313" key="2">
    <source>
        <dbReference type="EMBL" id="KYH25542.1"/>
    </source>
</evidence>
<dbReference type="Gene3D" id="3.40.720.10">
    <property type="entry name" value="Alkaline Phosphatase, subunit A"/>
    <property type="match status" value="2"/>
</dbReference>
<evidence type="ECO:0000313" key="3">
    <source>
        <dbReference type="Proteomes" id="UP000075321"/>
    </source>
</evidence>
<organism evidence="2 3">
    <name type="scientific">Halalkalicoccus paucihalophilus</name>
    <dbReference type="NCBI Taxonomy" id="1008153"/>
    <lineage>
        <taxon>Archaea</taxon>
        <taxon>Methanobacteriati</taxon>
        <taxon>Methanobacteriota</taxon>
        <taxon>Stenosarchaea group</taxon>
        <taxon>Halobacteria</taxon>
        <taxon>Halobacteriales</taxon>
        <taxon>Halococcaceae</taxon>
        <taxon>Halalkalicoccus</taxon>
    </lineage>
</organism>